<evidence type="ECO:0000256" key="7">
    <source>
        <dbReference type="ARBA" id="ARBA00022989"/>
    </source>
</evidence>
<evidence type="ECO:0000256" key="2">
    <source>
        <dbReference type="ARBA" id="ARBA00008661"/>
    </source>
</evidence>
<dbReference type="GO" id="GO:0006493">
    <property type="term" value="P:protein O-linked glycosylation"/>
    <property type="evidence" value="ECO:0007669"/>
    <property type="project" value="TreeGrafter"/>
</dbReference>
<keyword evidence="9" id="KW-0472">Membrane</keyword>
<feature type="compositionally biased region" description="Polar residues" evidence="11">
    <location>
        <begin position="423"/>
        <end position="432"/>
    </location>
</feature>
<keyword evidence="5" id="KW-0812">Transmembrane</keyword>
<dbReference type="InterPro" id="IPR002659">
    <property type="entry name" value="Glyco_trans_31"/>
</dbReference>
<evidence type="ECO:0000256" key="8">
    <source>
        <dbReference type="ARBA" id="ARBA00023034"/>
    </source>
</evidence>
<keyword evidence="4 12" id="KW-0808">Transferase</keyword>
<dbReference type="Gene3D" id="3.90.550.50">
    <property type="match status" value="1"/>
</dbReference>
<name>A0A131XTL4_IXORI</name>
<dbReference type="GO" id="GO:0000139">
    <property type="term" value="C:Golgi membrane"/>
    <property type="evidence" value="ECO:0007669"/>
    <property type="project" value="UniProtKB-SubCell"/>
</dbReference>
<evidence type="ECO:0000256" key="5">
    <source>
        <dbReference type="ARBA" id="ARBA00022692"/>
    </source>
</evidence>
<evidence type="ECO:0000256" key="9">
    <source>
        <dbReference type="ARBA" id="ARBA00023136"/>
    </source>
</evidence>
<keyword evidence="6" id="KW-0735">Signal-anchor</keyword>
<protein>
    <recommendedName>
        <fullName evidence="10">Hexosyltransferase</fullName>
        <ecNumber evidence="10">2.4.1.-</ecNumber>
    </recommendedName>
</protein>
<organism evidence="12">
    <name type="scientific">Ixodes ricinus</name>
    <name type="common">Common tick</name>
    <name type="synonym">Acarus ricinus</name>
    <dbReference type="NCBI Taxonomy" id="34613"/>
    <lineage>
        <taxon>Eukaryota</taxon>
        <taxon>Metazoa</taxon>
        <taxon>Ecdysozoa</taxon>
        <taxon>Arthropoda</taxon>
        <taxon>Chelicerata</taxon>
        <taxon>Arachnida</taxon>
        <taxon>Acari</taxon>
        <taxon>Parasitiformes</taxon>
        <taxon>Ixodida</taxon>
        <taxon>Ixodoidea</taxon>
        <taxon>Ixodidae</taxon>
        <taxon>Ixodinae</taxon>
        <taxon>Ixodes</taxon>
    </lineage>
</organism>
<keyword evidence="8 10" id="KW-0333">Golgi apparatus</keyword>
<accession>A0A131XTL4</accession>
<evidence type="ECO:0000256" key="3">
    <source>
        <dbReference type="ARBA" id="ARBA00022676"/>
    </source>
</evidence>
<evidence type="ECO:0000256" key="6">
    <source>
        <dbReference type="ARBA" id="ARBA00022968"/>
    </source>
</evidence>
<comment type="similarity">
    <text evidence="2 10">Belongs to the glycosyltransferase 31 family.</text>
</comment>
<comment type="subcellular location">
    <subcellularLocation>
        <location evidence="1 10">Golgi apparatus membrane</location>
        <topology evidence="1 10">Single-pass type II membrane protein</topology>
    </subcellularLocation>
</comment>
<proteinExistence type="evidence at transcript level"/>
<keyword evidence="7" id="KW-1133">Transmembrane helix</keyword>
<dbReference type="SUPFAM" id="SSF53448">
    <property type="entry name" value="Nucleotide-diphospho-sugar transferases"/>
    <property type="match status" value="1"/>
</dbReference>
<evidence type="ECO:0000256" key="4">
    <source>
        <dbReference type="ARBA" id="ARBA00022679"/>
    </source>
</evidence>
<evidence type="ECO:0000256" key="10">
    <source>
        <dbReference type="RuleBase" id="RU363063"/>
    </source>
</evidence>
<reference evidence="12" key="1">
    <citation type="submission" date="2016-02" db="EMBL/GenBank/DDBJ databases">
        <title>RNAseq analyses of the midgut from blood- or serum-fed Ixodes ricinus ticks.</title>
        <authorList>
            <person name="Perner J."/>
            <person name="Provaznik J."/>
            <person name="Schrenkova J."/>
            <person name="Urbanova V."/>
            <person name="Ribeiro J.M."/>
            <person name="Kopacek P."/>
        </authorList>
    </citation>
    <scope>NUCLEOTIDE SEQUENCE</scope>
    <source>
        <tissue evidence="12">Gut</tissue>
    </source>
</reference>
<dbReference type="EC" id="2.4.1.-" evidence="10"/>
<evidence type="ECO:0000313" key="12">
    <source>
        <dbReference type="EMBL" id="JAP69997.1"/>
    </source>
</evidence>
<dbReference type="PANTHER" id="PTHR11214">
    <property type="entry name" value="BETA-1,3-N-ACETYLGLUCOSAMINYLTRANSFERASE"/>
    <property type="match status" value="1"/>
</dbReference>
<dbReference type="EMBL" id="GEFM01005799">
    <property type="protein sequence ID" value="JAP69997.1"/>
    <property type="molecule type" value="mRNA"/>
</dbReference>
<keyword evidence="3 10" id="KW-0328">Glycosyltransferase</keyword>
<feature type="region of interest" description="Disordered" evidence="11">
    <location>
        <begin position="409"/>
        <end position="444"/>
    </location>
</feature>
<dbReference type="AlphaFoldDB" id="A0A131XTL4"/>
<dbReference type="PANTHER" id="PTHR11214:SF376">
    <property type="entry name" value="HEXOSYLTRANSFERASE"/>
    <property type="match status" value="1"/>
</dbReference>
<feature type="region of interest" description="Disordered" evidence="11">
    <location>
        <begin position="40"/>
        <end position="67"/>
    </location>
</feature>
<dbReference type="Pfam" id="PF01762">
    <property type="entry name" value="Galactosyl_T"/>
    <property type="match status" value="1"/>
</dbReference>
<evidence type="ECO:0000256" key="11">
    <source>
        <dbReference type="SAM" id="MobiDB-lite"/>
    </source>
</evidence>
<dbReference type="GO" id="GO:0016758">
    <property type="term" value="F:hexosyltransferase activity"/>
    <property type="evidence" value="ECO:0007669"/>
    <property type="project" value="InterPro"/>
</dbReference>
<evidence type="ECO:0000256" key="1">
    <source>
        <dbReference type="ARBA" id="ARBA00004323"/>
    </source>
</evidence>
<dbReference type="InterPro" id="IPR029044">
    <property type="entry name" value="Nucleotide-diphossugar_trans"/>
</dbReference>
<sequence length="444" mass="50214">MTALSLFAVLNVTYLYVHYEVRMADLSLPWSLLERSAPNVSGWSDTVPSSSSELPTEPPDPSWESHQSWGPIEQLSSGYDRLPYPVENTSYLPVAPCVASTCRDNLSYLFFVHTAPDHFTHRDILRKFIGDATLMSRYNWSIVFFLGLARDAKTMDMVLEEATHNGDIVVFPYMDTYRNLTYKYVYGMKWTMDNCPSAKYIVKMDDDIVLNLYKLLRYIDQRTESEKPAFHCCVWNGMPVLRHTMSPWYLSEKLYPPNVFPTYCSGSTVIFRSSILRPLYNASFELPFLSVDDALVTGEMARIAGVGHVSLNRYYSFAGDQWKKVVKGEIIFGHIHGERARVRGWKAVVKELLAKRKIVPKVSDTNDVSKSLRTWSLGIHSTAEAVIVRTTTSNRALAVNQVSRVANNRAADDVTGGPESDSPRNSISSTSDMRVIRSNALPSR</sequence>